<proteinExistence type="predicted"/>
<accession>A0ABP8IVL5</accession>
<dbReference type="Pfam" id="PF15594">
    <property type="entry name" value="Imm50"/>
    <property type="match status" value="1"/>
</dbReference>
<dbReference type="RefSeq" id="WP_345221485.1">
    <property type="nucleotide sequence ID" value="NZ_BAABHA010000002.1"/>
</dbReference>
<evidence type="ECO:0000313" key="1">
    <source>
        <dbReference type="EMBL" id="GAA4375012.1"/>
    </source>
</evidence>
<comment type="caution">
    <text evidence="1">The sequence shown here is derived from an EMBL/GenBank/DDBJ whole genome shotgun (WGS) entry which is preliminary data.</text>
</comment>
<dbReference type="EMBL" id="BAABHA010000002">
    <property type="protein sequence ID" value="GAA4375012.1"/>
    <property type="molecule type" value="Genomic_DNA"/>
</dbReference>
<protein>
    <submittedName>
        <fullName evidence="1">Uncharacterized protein</fullName>
    </submittedName>
</protein>
<keyword evidence="2" id="KW-1185">Reference proteome</keyword>
<organism evidence="1 2">
    <name type="scientific">Hymenobacter koreensis</name>
    <dbReference type="NCBI Taxonomy" id="1084523"/>
    <lineage>
        <taxon>Bacteria</taxon>
        <taxon>Pseudomonadati</taxon>
        <taxon>Bacteroidota</taxon>
        <taxon>Cytophagia</taxon>
        <taxon>Cytophagales</taxon>
        <taxon>Hymenobacteraceae</taxon>
        <taxon>Hymenobacter</taxon>
    </lineage>
</organism>
<sequence length="137" mass="15980">MLTDEDYPAMNRVVNSEILHQHFGYWPVFHGAEIVKVIFETHVTGRYSVTFVIDPYKAWATRNVHQDATDCLIEIQFTGIQEMSFARFRAQNVIEELWFEEQGSLIKAHFDSYDEMPTELLAEEVIVLSLVPKSKRK</sequence>
<name>A0ABP8IVL5_9BACT</name>
<dbReference type="InterPro" id="IPR028957">
    <property type="entry name" value="Imm50"/>
</dbReference>
<evidence type="ECO:0000313" key="2">
    <source>
        <dbReference type="Proteomes" id="UP001500454"/>
    </source>
</evidence>
<gene>
    <name evidence="1" type="ORF">GCM10023186_07210</name>
</gene>
<reference evidence="2" key="1">
    <citation type="journal article" date="2019" name="Int. J. Syst. Evol. Microbiol.">
        <title>The Global Catalogue of Microorganisms (GCM) 10K type strain sequencing project: providing services to taxonomists for standard genome sequencing and annotation.</title>
        <authorList>
            <consortium name="The Broad Institute Genomics Platform"/>
            <consortium name="The Broad Institute Genome Sequencing Center for Infectious Disease"/>
            <person name="Wu L."/>
            <person name="Ma J."/>
        </authorList>
    </citation>
    <scope>NUCLEOTIDE SEQUENCE [LARGE SCALE GENOMIC DNA]</scope>
    <source>
        <strain evidence="2">JCM 17924</strain>
    </source>
</reference>
<dbReference type="Proteomes" id="UP001500454">
    <property type="component" value="Unassembled WGS sequence"/>
</dbReference>